<evidence type="ECO:0000256" key="6">
    <source>
        <dbReference type="ARBA" id="ARBA00040086"/>
    </source>
</evidence>
<dbReference type="GO" id="GO:0050821">
    <property type="term" value="P:protein stabilization"/>
    <property type="evidence" value="ECO:0007669"/>
    <property type="project" value="TreeGrafter"/>
</dbReference>
<evidence type="ECO:0000256" key="2">
    <source>
        <dbReference type="ARBA" id="ARBA00006222"/>
    </source>
</evidence>
<keyword evidence="4" id="KW-0143">Chaperone</keyword>
<evidence type="ECO:0000256" key="4">
    <source>
        <dbReference type="ARBA" id="ARBA00023186"/>
    </source>
</evidence>
<dbReference type="PANTHER" id="PTHR12800">
    <property type="entry name" value="CDC37-RELATED"/>
    <property type="match status" value="1"/>
</dbReference>
<organism evidence="8 9">
    <name type="scientific">Periophthalmus magnuspinnatus</name>
    <dbReference type="NCBI Taxonomy" id="409849"/>
    <lineage>
        <taxon>Eukaryota</taxon>
        <taxon>Metazoa</taxon>
        <taxon>Chordata</taxon>
        <taxon>Craniata</taxon>
        <taxon>Vertebrata</taxon>
        <taxon>Euteleostomi</taxon>
        <taxon>Actinopterygii</taxon>
        <taxon>Neopterygii</taxon>
        <taxon>Teleostei</taxon>
        <taxon>Neoteleostei</taxon>
        <taxon>Acanthomorphata</taxon>
        <taxon>Gobiaria</taxon>
        <taxon>Gobiiformes</taxon>
        <taxon>Gobioidei</taxon>
        <taxon>Gobiidae</taxon>
        <taxon>Oxudercinae</taxon>
        <taxon>Periophthalmus</taxon>
    </lineage>
</organism>
<keyword evidence="9" id="KW-1185">Reference proteome</keyword>
<reference evidence="8" key="1">
    <citation type="submission" date="2025-08" db="UniProtKB">
        <authorList>
            <consortium name="Ensembl"/>
        </authorList>
    </citation>
    <scope>IDENTIFICATION</scope>
</reference>
<name>A0A3B4BMV8_9GOBI</name>
<evidence type="ECO:0000256" key="1">
    <source>
        <dbReference type="ARBA" id="ARBA00004496"/>
    </source>
</evidence>
<dbReference type="InterPro" id="IPR038189">
    <property type="entry name" value="Cdc37_Hsp90-bd_sf"/>
</dbReference>
<dbReference type="AlphaFoldDB" id="A0A3B4BMV8"/>
<dbReference type="Gene3D" id="1.20.58.610">
    <property type="entry name" value="Cdc37, Hsp90 binding domain"/>
    <property type="match status" value="1"/>
</dbReference>
<dbReference type="GO" id="GO:0006457">
    <property type="term" value="P:protein folding"/>
    <property type="evidence" value="ECO:0007669"/>
    <property type="project" value="TreeGrafter"/>
</dbReference>
<dbReference type="GO" id="GO:0031072">
    <property type="term" value="F:heat shock protein binding"/>
    <property type="evidence" value="ECO:0007669"/>
    <property type="project" value="TreeGrafter"/>
</dbReference>
<evidence type="ECO:0000256" key="3">
    <source>
        <dbReference type="ARBA" id="ARBA00022490"/>
    </source>
</evidence>
<dbReference type="SUPFAM" id="SSF101391">
    <property type="entry name" value="Hsp90 co-chaperone CDC37"/>
    <property type="match status" value="1"/>
</dbReference>
<comment type="similarity">
    <text evidence="2">Belongs to the CDC37 family.</text>
</comment>
<dbReference type="InterPro" id="IPR013874">
    <property type="entry name" value="Cdc37_Hsp90-bd"/>
</dbReference>
<evidence type="ECO:0000313" key="8">
    <source>
        <dbReference type="Ensembl" id="ENSPMGP00000029825.1"/>
    </source>
</evidence>
<feature type="domain" description="Cdc37 Hsp90 binding" evidence="7">
    <location>
        <begin position="77"/>
        <end position="209"/>
    </location>
</feature>
<protein>
    <recommendedName>
        <fullName evidence="6">Hsp90 co-chaperone Cdc37-like 1</fullName>
    </recommendedName>
</protein>
<dbReference type="PANTHER" id="PTHR12800:SF2">
    <property type="entry name" value="HSP90 CO-CHAPERONE CDC37-LIKE 1"/>
    <property type="match status" value="1"/>
</dbReference>
<dbReference type="Proteomes" id="UP000261520">
    <property type="component" value="Unplaced"/>
</dbReference>
<dbReference type="GO" id="GO:0051087">
    <property type="term" value="F:protein-folding chaperone binding"/>
    <property type="evidence" value="ECO:0007669"/>
    <property type="project" value="TreeGrafter"/>
</dbReference>
<accession>A0A3B4BMV8</accession>
<keyword evidence="3" id="KW-0963">Cytoplasm</keyword>
<sequence>MASLCQSQQRCVKASVMFGWRLAEAQDQLCSLEVHSSESVQQERARTRACPTELSHTEQELAGSEPSCSPVLRVSASWDVFNKSIINVQYPSRPVDQGQETCKTFIQQYEEELKHFGKECIRFLNWYICFQKEALMAQVAHQAVVMQFILEMASNSNQDPRGCFRPFFHKAKEGSNVYQEVFHSELEAFKLRIKDYAFKCKENSINSAGQQRSDPKDSLLSVSYVCMKNVITFVTLFKSSLCYNIRNHNNNNYNKQCCSMKHGLWTNTVRLTKEDDVESEDILMMETS</sequence>
<comment type="subcellular location">
    <subcellularLocation>
        <location evidence="1">Cytoplasm</location>
    </subcellularLocation>
</comment>
<dbReference type="Ensembl" id="ENSPMGT00000031749.1">
    <property type="protein sequence ID" value="ENSPMGP00000029825.1"/>
    <property type="gene ID" value="ENSPMGG00000024004.1"/>
</dbReference>
<evidence type="ECO:0000256" key="5">
    <source>
        <dbReference type="ARBA" id="ARBA00037145"/>
    </source>
</evidence>
<comment type="function">
    <text evidence="5">Co-chaperone that binds to numerous proteins and promotes their interaction with Hsp70 and Hsp90.</text>
</comment>
<dbReference type="SMART" id="SM01070">
    <property type="entry name" value="CDC37_M"/>
    <property type="match status" value="1"/>
</dbReference>
<evidence type="ECO:0000259" key="7">
    <source>
        <dbReference type="SMART" id="SM01070"/>
    </source>
</evidence>
<reference evidence="8" key="2">
    <citation type="submission" date="2025-09" db="UniProtKB">
        <authorList>
            <consortium name="Ensembl"/>
        </authorList>
    </citation>
    <scope>IDENTIFICATION</scope>
</reference>
<dbReference type="GO" id="GO:0005737">
    <property type="term" value="C:cytoplasm"/>
    <property type="evidence" value="ECO:0007669"/>
    <property type="project" value="UniProtKB-SubCell"/>
</dbReference>
<evidence type="ECO:0000313" key="9">
    <source>
        <dbReference type="Proteomes" id="UP000261520"/>
    </source>
</evidence>
<proteinExistence type="inferred from homology"/>
<dbReference type="GO" id="GO:0051082">
    <property type="term" value="F:unfolded protein binding"/>
    <property type="evidence" value="ECO:0007669"/>
    <property type="project" value="TreeGrafter"/>
</dbReference>
<dbReference type="InterPro" id="IPR004918">
    <property type="entry name" value="Cdc37"/>
</dbReference>